<organism evidence="1 2">
    <name type="scientific">Steinernema carpocapsae</name>
    <name type="common">Entomopathogenic nematode</name>
    <dbReference type="NCBI Taxonomy" id="34508"/>
    <lineage>
        <taxon>Eukaryota</taxon>
        <taxon>Metazoa</taxon>
        <taxon>Ecdysozoa</taxon>
        <taxon>Nematoda</taxon>
        <taxon>Chromadorea</taxon>
        <taxon>Rhabditida</taxon>
        <taxon>Tylenchina</taxon>
        <taxon>Panagrolaimomorpha</taxon>
        <taxon>Strongyloidoidea</taxon>
        <taxon>Steinernematidae</taxon>
        <taxon>Steinernema</taxon>
    </lineage>
</organism>
<reference evidence="1 2" key="2">
    <citation type="journal article" date="2019" name="G3 (Bethesda)">
        <title>Hybrid Assembly of the Genome of the Entomopathogenic Nematode Steinernema carpocapsae Identifies the X-Chromosome.</title>
        <authorList>
            <person name="Serra L."/>
            <person name="Macchietto M."/>
            <person name="Macias-Munoz A."/>
            <person name="McGill C.J."/>
            <person name="Rodriguez I.M."/>
            <person name="Rodriguez B."/>
            <person name="Murad R."/>
            <person name="Mortazavi A."/>
        </authorList>
    </citation>
    <scope>NUCLEOTIDE SEQUENCE [LARGE SCALE GENOMIC DNA]</scope>
    <source>
        <strain evidence="1 2">ALL</strain>
    </source>
</reference>
<evidence type="ECO:0000313" key="2">
    <source>
        <dbReference type="Proteomes" id="UP000298663"/>
    </source>
</evidence>
<accession>A0A4U5PDX6</accession>
<name>A0A4U5PDX6_STECR</name>
<sequence length="89" mass="10225">MSDDRFTQNCTQRCEIRLKSIRNRGTAGGKNDDEIEATRIHKIREFGVQIRNVAAAICRASERGPLARIVDRFEVRILCNLKTEPMLNH</sequence>
<protein>
    <submittedName>
        <fullName evidence="1">Uncharacterized protein</fullName>
    </submittedName>
</protein>
<proteinExistence type="predicted"/>
<gene>
    <name evidence="1" type="ORF">L596_008749</name>
</gene>
<reference evidence="1 2" key="1">
    <citation type="journal article" date="2015" name="Genome Biol.">
        <title>Comparative genomics of Steinernema reveals deeply conserved gene regulatory networks.</title>
        <authorList>
            <person name="Dillman A.R."/>
            <person name="Macchietto M."/>
            <person name="Porter C.F."/>
            <person name="Rogers A."/>
            <person name="Williams B."/>
            <person name="Antoshechkin I."/>
            <person name="Lee M.M."/>
            <person name="Goodwin Z."/>
            <person name="Lu X."/>
            <person name="Lewis E.E."/>
            <person name="Goodrich-Blair H."/>
            <person name="Stock S.P."/>
            <person name="Adams B.J."/>
            <person name="Sternberg P.W."/>
            <person name="Mortazavi A."/>
        </authorList>
    </citation>
    <scope>NUCLEOTIDE SEQUENCE [LARGE SCALE GENOMIC DNA]</scope>
    <source>
        <strain evidence="1 2">ALL</strain>
    </source>
</reference>
<dbReference type="Proteomes" id="UP000298663">
    <property type="component" value="Unassembled WGS sequence"/>
</dbReference>
<dbReference type="EMBL" id="AZBU02000002">
    <property type="protein sequence ID" value="TKR94473.1"/>
    <property type="molecule type" value="Genomic_DNA"/>
</dbReference>
<comment type="caution">
    <text evidence="1">The sequence shown here is derived from an EMBL/GenBank/DDBJ whole genome shotgun (WGS) entry which is preliminary data.</text>
</comment>
<evidence type="ECO:0000313" key="1">
    <source>
        <dbReference type="EMBL" id="TKR94473.1"/>
    </source>
</evidence>
<dbReference type="AlphaFoldDB" id="A0A4U5PDX6"/>
<keyword evidence="2" id="KW-1185">Reference proteome</keyword>